<keyword evidence="7" id="KW-1185">Reference proteome</keyword>
<dbReference type="EMBL" id="ANPB02000007">
    <property type="protein sequence ID" value="KAF4479800.1"/>
    <property type="molecule type" value="Genomic_DNA"/>
</dbReference>
<dbReference type="AlphaFoldDB" id="A0A7J6IT84"/>
<comment type="similarity">
    <text evidence="1 4">Belongs to the short-chain dehydrogenases/reductases (SDR) family.</text>
</comment>
<reference evidence="6 7" key="1">
    <citation type="submission" date="2012-08" db="EMBL/GenBank/DDBJ databases">
        <authorList>
            <person name="Gan P.H.P."/>
            <person name="Ikeda K."/>
            <person name="Irieda H."/>
            <person name="Narusaka M."/>
            <person name="O'Connell R.J."/>
            <person name="Narusaka Y."/>
            <person name="Takano Y."/>
            <person name="Kubo Y."/>
            <person name="Shirasu K."/>
        </authorList>
    </citation>
    <scope>NUCLEOTIDE SEQUENCE [LARGE SCALE GENOMIC DNA]</scope>
    <source>
        <strain evidence="6 7">Nara gc5</strain>
    </source>
</reference>
<keyword evidence="3" id="KW-0560">Oxidoreductase</keyword>
<gene>
    <name evidence="6" type="primary">citE-1</name>
    <name evidence="6" type="ORF">CGGC5_v011922</name>
</gene>
<organism evidence="6 7">
    <name type="scientific">Colletotrichum fructicola (strain Nara gc5)</name>
    <name type="common">Anthracnose fungus</name>
    <name type="synonym">Colletotrichum gloeosporioides (strain Nara gc5)</name>
    <dbReference type="NCBI Taxonomy" id="1213859"/>
    <lineage>
        <taxon>Eukaryota</taxon>
        <taxon>Fungi</taxon>
        <taxon>Dikarya</taxon>
        <taxon>Ascomycota</taxon>
        <taxon>Pezizomycotina</taxon>
        <taxon>Sordariomycetes</taxon>
        <taxon>Hypocreomycetidae</taxon>
        <taxon>Glomerellales</taxon>
        <taxon>Glomerellaceae</taxon>
        <taxon>Colletotrichum</taxon>
        <taxon>Colletotrichum gloeosporioides species complex</taxon>
    </lineage>
</organism>
<reference evidence="6 7" key="2">
    <citation type="submission" date="2020-04" db="EMBL/GenBank/DDBJ databases">
        <title>Genome sequencing and assembly of multiple isolates from the Colletotrichum gloeosporioides species complex.</title>
        <authorList>
            <person name="Gan P."/>
            <person name="Shirasu K."/>
        </authorList>
    </citation>
    <scope>NUCLEOTIDE SEQUENCE [LARGE SCALE GENOMIC DNA]</scope>
    <source>
        <strain evidence="6 7">Nara gc5</strain>
    </source>
</reference>
<dbReference type="PRINTS" id="PR00080">
    <property type="entry name" value="SDRFAMILY"/>
</dbReference>
<protein>
    <submittedName>
        <fullName evidence="6">Short chain dehydrogenase citE</fullName>
    </submittedName>
</protein>
<dbReference type="Gene3D" id="3.40.50.720">
    <property type="entry name" value="NAD(P)-binding Rossmann-like Domain"/>
    <property type="match status" value="1"/>
</dbReference>
<keyword evidence="2" id="KW-0521">NADP</keyword>
<dbReference type="OrthoDB" id="1933717at2759"/>
<dbReference type="InterPro" id="IPR036291">
    <property type="entry name" value="NAD(P)-bd_dom_sf"/>
</dbReference>
<dbReference type="SUPFAM" id="SSF51735">
    <property type="entry name" value="NAD(P)-binding Rossmann-fold domains"/>
    <property type="match status" value="1"/>
</dbReference>
<sequence length="422" mass="46380">MLNQIYNFFLEEDVETEIKRTLVQLNLTPLMAENTPAGPTGLPPRKVDTFTGDVIHHDTYPEINPLTSSDCSEKAVLITGASKGLGRAIAIGYAEAGASHIAVAARSDVSSTVAAVREAAKNAGRDEPTVFALEMDVSDMASVRAAAERLTTEWRRLDILVNNAGYMAPFNLLLDTDDDEYMKAWDVNYWGTYRVTKAFLPLMLKGGDKTIVNMSSVAAHFMGAGGGAYHVSKFALIRFTEFVQDEYGGQGVLAFSIHPGGIPTDLSSNLPEKLQFRMTDTPELAAHSIPYLTSQKREWLGGRWLSCMWDMPKLITMEKEIVENNLLKFKLRVAFPNISRSRASTSDVAKNAACLDQRAGLTTCRAPGVSEGYLPYQPAHDGSEMHGFSEMQLSANRSMLQDPRNNRKKNKLPKRSDFGSGG</sequence>
<dbReference type="GO" id="GO:0016491">
    <property type="term" value="F:oxidoreductase activity"/>
    <property type="evidence" value="ECO:0007669"/>
    <property type="project" value="UniProtKB-KW"/>
</dbReference>
<accession>A0A7J6IT84</accession>
<evidence type="ECO:0000313" key="6">
    <source>
        <dbReference type="EMBL" id="KAF4479800.1"/>
    </source>
</evidence>
<proteinExistence type="inferred from homology"/>
<dbReference type="PANTHER" id="PTHR43391">
    <property type="entry name" value="RETINOL DEHYDROGENASE-RELATED"/>
    <property type="match status" value="1"/>
</dbReference>
<name>A0A7J6IT84_COLFN</name>
<dbReference type="CDD" id="cd05233">
    <property type="entry name" value="SDR_c"/>
    <property type="match status" value="1"/>
</dbReference>
<dbReference type="PANTHER" id="PTHR43391:SF14">
    <property type="entry name" value="DEHYDROGENASE_REDUCTASE SDR FAMILY PROTEIN 7-LIKE"/>
    <property type="match status" value="1"/>
</dbReference>
<dbReference type="Proteomes" id="UP000011096">
    <property type="component" value="Unassembled WGS sequence"/>
</dbReference>
<evidence type="ECO:0000256" key="5">
    <source>
        <dbReference type="SAM" id="MobiDB-lite"/>
    </source>
</evidence>
<evidence type="ECO:0000313" key="7">
    <source>
        <dbReference type="Proteomes" id="UP000011096"/>
    </source>
</evidence>
<dbReference type="Pfam" id="PF00106">
    <property type="entry name" value="adh_short"/>
    <property type="match status" value="1"/>
</dbReference>
<dbReference type="RefSeq" id="XP_066008045.1">
    <property type="nucleotide sequence ID" value="XM_066152619.1"/>
</dbReference>
<dbReference type="InParanoid" id="A0A7J6IT84"/>
<evidence type="ECO:0000256" key="2">
    <source>
        <dbReference type="ARBA" id="ARBA00022857"/>
    </source>
</evidence>
<evidence type="ECO:0000256" key="1">
    <source>
        <dbReference type="ARBA" id="ARBA00006484"/>
    </source>
</evidence>
<evidence type="ECO:0000256" key="4">
    <source>
        <dbReference type="RuleBase" id="RU000363"/>
    </source>
</evidence>
<dbReference type="PRINTS" id="PR00081">
    <property type="entry name" value="GDHRDH"/>
</dbReference>
<feature type="region of interest" description="Disordered" evidence="5">
    <location>
        <begin position="397"/>
        <end position="422"/>
    </location>
</feature>
<evidence type="ECO:0000256" key="3">
    <source>
        <dbReference type="ARBA" id="ARBA00023002"/>
    </source>
</evidence>
<comment type="caution">
    <text evidence="6">The sequence shown here is derived from an EMBL/GenBank/DDBJ whole genome shotgun (WGS) entry which is preliminary data.</text>
</comment>
<dbReference type="InterPro" id="IPR002347">
    <property type="entry name" value="SDR_fam"/>
</dbReference>
<dbReference type="GeneID" id="43614767"/>